<name>A0A1G6GL98_9BACT</name>
<protein>
    <submittedName>
        <fullName evidence="1">Mannose-6-phosphate isomerase, cupin superfamily</fullName>
    </submittedName>
</protein>
<dbReference type="AlphaFoldDB" id="A0A1G6GL98"/>
<dbReference type="InterPro" id="IPR011051">
    <property type="entry name" value="RmlC_Cupin_sf"/>
</dbReference>
<reference evidence="1 2" key="1">
    <citation type="submission" date="2016-09" db="EMBL/GenBank/DDBJ databases">
        <authorList>
            <person name="Capua I."/>
            <person name="De Benedictis P."/>
            <person name="Joannis T."/>
            <person name="Lombin L.H."/>
            <person name="Cattoli G."/>
        </authorList>
    </citation>
    <scope>NUCLEOTIDE SEQUENCE [LARGE SCALE GENOMIC DNA]</scope>
    <source>
        <strain evidence="1 2">A7P-90m</strain>
    </source>
</reference>
<dbReference type="GO" id="GO:0016853">
    <property type="term" value="F:isomerase activity"/>
    <property type="evidence" value="ECO:0007669"/>
    <property type="project" value="UniProtKB-KW"/>
</dbReference>
<dbReference type="OrthoDB" id="9796518at2"/>
<proteinExistence type="predicted"/>
<dbReference type="EMBL" id="FMYP01000002">
    <property type="protein sequence ID" value="SDB82781.1"/>
    <property type="molecule type" value="Genomic_DNA"/>
</dbReference>
<dbReference type="RefSeq" id="WP_092434315.1">
    <property type="nucleotide sequence ID" value="NZ_FMYP01000002.1"/>
</dbReference>
<organism evidence="1 2">
    <name type="scientific">Williamwhitmania taraxaci</name>
    <dbReference type="NCBI Taxonomy" id="1640674"/>
    <lineage>
        <taxon>Bacteria</taxon>
        <taxon>Pseudomonadati</taxon>
        <taxon>Bacteroidota</taxon>
        <taxon>Bacteroidia</taxon>
        <taxon>Bacteroidales</taxon>
        <taxon>Williamwhitmaniaceae</taxon>
        <taxon>Williamwhitmania</taxon>
    </lineage>
</organism>
<accession>A0A1G6GL98</accession>
<dbReference type="Proteomes" id="UP000199452">
    <property type="component" value="Unassembled WGS sequence"/>
</dbReference>
<evidence type="ECO:0000313" key="1">
    <source>
        <dbReference type="EMBL" id="SDB82781.1"/>
    </source>
</evidence>
<keyword evidence="2" id="KW-1185">Reference proteome</keyword>
<dbReference type="SUPFAM" id="SSF51182">
    <property type="entry name" value="RmlC-like cupins"/>
    <property type="match status" value="1"/>
</dbReference>
<gene>
    <name evidence="1" type="ORF">SAMN05216323_100227</name>
</gene>
<evidence type="ECO:0000313" key="2">
    <source>
        <dbReference type="Proteomes" id="UP000199452"/>
    </source>
</evidence>
<keyword evidence="1" id="KW-0413">Isomerase</keyword>
<sequence>MLEKIFDEEELLGLIVRDRYTSAGVTFFTDDDATQQVAFMKHPAGKEILPHVHNSVKREVFFTSEVLIMKSGILRVDFYSSSKVYLQSRTLYAGDVILLAGGGHGFFVIEEIEMIEVKQGPYLGEMDKVRFSAVDVTNINLK</sequence>
<dbReference type="STRING" id="1640674.SAMN05216323_100227"/>